<reference evidence="1" key="1">
    <citation type="submission" date="2020-05" db="EMBL/GenBank/DDBJ databases">
        <title>Large-scale comparative analyses of tick genomes elucidate their genetic diversity and vector capacities.</title>
        <authorList>
            <person name="Jia N."/>
            <person name="Wang J."/>
            <person name="Shi W."/>
            <person name="Du L."/>
            <person name="Sun Y."/>
            <person name="Zhan W."/>
            <person name="Jiang J."/>
            <person name="Wang Q."/>
            <person name="Zhang B."/>
            <person name="Ji P."/>
            <person name="Sakyi L.B."/>
            <person name="Cui X."/>
            <person name="Yuan T."/>
            <person name="Jiang B."/>
            <person name="Yang W."/>
            <person name="Lam T.T.-Y."/>
            <person name="Chang Q."/>
            <person name="Ding S."/>
            <person name="Wang X."/>
            <person name="Zhu J."/>
            <person name="Ruan X."/>
            <person name="Zhao L."/>
            <person name="Wei J."/>
            <person name="Que T."/>
            <person name="Du C."/>
            <person name="Cheng J."/>
            <person name="Dai P."/>
            <person name="Han X."/>
            <person name="Huang E."/>
            <person name="Gao Y."/>
            <person name="Liu J."/>
            <person name="Shao H."/>
            <person name="Ye R."/>
            <person name="Li L."/>
            <person name="Wei W."/>
            <person name="Wang X."/>
            <person name="Wang C."/>
            <person name="Yang T."/>
            <person name="Huo Q."/>
            <person name="Li W."/>
            <person name="Guo W."/>
            <person name="Chen H."/>
            <person name="Zhou L."/>
            <person name="Ni X."/>
            <person name="Tian J."/>
            <person name="Zhou Y."/>
            <person name="Sheng Y."/>
            <person name="Liu T."/>
            <person name="Pan Y."/>
            <person name="Xia L."/>
            <person name="Li J."/>
            <person name="Zhao F."/>
            <person name="Cao W."/>
        </authorList>
    </citation>
    <scope>NUCLEOTIDE SEQUENCE</scope>
    <source>
        <strain evidence="1">Hyas-2018</strain>
    </source>
</reference>
<dbReference type="Proteomes" id="UP000821845">
    <property type="component" value="Chromosome 4"/>
</dbReference>
<evidence type="ECO:0000313" key="1">
    <source>
        <dbReference type="EMBL" id="KAH6932045.1"/>
    </source>
</evidence>
<organism evidence="1 2">
    <name type="scientific">Hyalomma asiaticum</name>
    <name type="common">Tick</name>
    <dbReference type="NCBI Taxonomy" id="266040"/>
    <lineage>
        <taxon>Eukaryota</taxon>
        <taxon>Metazoa</taxon>
        <taxon>Ecdysozoa</taxon>
        <taxon>Arthropoda</taxon>
        <taxon>Chelicerata</taxon>
        <taxon>Arachnida</taxon>
        <taxon>Acari</taxon>
        <taxon>Parasitiformes</taxon>
        <taxon>Ixodida</taxon>
        <taxon>Ixodoidea</taxon>
        <taxon>Ixodidae</taxon>
        <taxon>Hyalomminae</taxon>
        <taxon>Hyalomma</taxon>
    </lineage>
</organism>
<protein>
    <submittedName>
        <fullName evidence="1">Uncharacterized protein</fullName>
    </submittedName>
</protein>
<proteinExistence type="predicted"/>
<keyword evidence="2" id="KW-1185">Reference proteome</keyword>
<accession>A0ACB7SBV8</accession>
<dbReference type="EMBL" id="CM023484">
    <property type="protein sequence ID" value="KAH6932045.1"/>
    <property type="molecule type" value="Genomic_DNA"/>
</dbReference>
<sequence>MAAVRDEGAQSNREKNVTYVIVNNIPKLYRSADLRNFFSEFIETAGFDCFHFRHRPEVQQKKPVHAQTDRLRKDDDNSAPTRKTTTCCVVRVLVDRVDELLRMYDKKHWIGRDGQTLPTRCFIRKVRVRSDETSRAPSSYLTRGEQKALRAEKVQC</sequence>
<gene>
    <name evidence="1" type="ORF">HPB50_002597</name>
</gene>
<evidence type="ECO:0000313" key="2">
    <source>
        <dbReference type="Proteomes" id="UP000821845"/>
    </source>
</evidence>
<comment type="caution">
    <text evidence="1">The sequence shown here is derived from an EMBL/GenBank/DDBJ whole genome shotgun (WGS) entry which is preliminary data.</text>
</comment>
<name>A0ACB7SBV8_HYAAI</name>